<organism evidence="5 6">
    <name type="scientific">Cellulomonas soli</name>
    <dbReference type="NCBI Taxonomy" id="931535"/>
    <lineage>
        <taxon>Bacteria</taxon>
        <taxon>Bacillati</taxon>
        <taxon>Actinomycetota</taxon>
        <taxon>Actinomycetes</taxon>
        <taxon>Micrococcales</taxon>
        <taxon>Cellulomonadaceae</taxon>
        <taxon>Cellulomonas</taxon>
    </lineage>
</organism>
<dbReference type="AlphaFoldDB" id="A0A512PDU1"/>
<dbReference type="GO" id="GO:0016705">
    <property type="term" value="F:oxidoreductase activity, acting on paired donors, with incorporation or reduction of molecular oxygen"/>
    <property type="evidence" value="ECO:0007669"/>
    <property type="project" value="InterPro"/>
</dbReference>
<dbReference type="PANTHER" id="PTHR30137">
    <property type="entry name" value="LUCIFERASE-LIKE MONOOXYGENASE"/>
    <property type="match status" value="1"/>
</dbReference>
<dbReference type="Gene3D" id="3.20.20.30">
    <property type="entry name" value="Luciferase-like domain"/>
    <property type="match status" value="1"/>
</dbReference>
<dbReference type="CDD" id="cd00347">
    <property type="entry name" value="Flavin_utilizing_monoxygenases"/>
    <property type="match status" value="1"/>
</dbReference>
<evidence type="ECO:0000313" key="5">
    <source>
        <dbReference type="EMBL" id="GEP69292.1"/>
    </source>
</evidence>
<dbReference type="RefSeq" id="WP_146953033.1">
    <property type="nucleotide sequence ID" value="NZ_BAABBJ010000006.1"/>
</dbReference>
<dbReference type="Proteomes" id="UP000321798">
    <property type="component" value="Unassembled WGS sequence"/>
</dbReference>
<proteinExistence type="predicted"/>
<feature type="region of interest" description="Disordered" evidence="3">
    <location>
        <begin position="368"/>
        <end position="394"/>
    </location>
</feature>
<dbReference type="SUPFAM" id="SSF51679">
    <property type="entry name" value="Bacterial luciferase-like"/>
    <property type="match status" value="1"/>
</dbReference>
<evidence type="ECO:0000256" key="1">
    <source>
        <dbReference type="ARBA" id="ARBA00023002"/>
    </source>
</evidence>
<reference evidence="5 6" key="1">
    <citation type="submission" date="2019-07" db="EMBL/GenBank/DDBJ databases">
        <title>Whole genome shotgun sequence of Cellulomonas soli NBRC 109434.</title>
        <authorList>
            <person name="Hosoyama A."/>
            <person name="Uohara A."/>
            <person name="Ohji S."/>
            <person name="Ichikawa N."/>
        </authorList>
    </citation>
    <scope>NUCLEOTIDE SEQUENCE [LARGE SCALE GENOMIC DNA]</scope>
    <source>
        <strain evidence="5 6">NBRC 109434</strain>
    </source>
</reference>
<dbReference type="Pfam" id="PF00296">
    <property type="entry name" value="Bac_luciferase"/>
    <property type="match status" value="1"/>
</dbReference>
<dbReference type="InterPro" id="IPR011251">
    <property type="entry name" value="Luciferase-like_dom"/>
</dbReference>
<dbReference type="GO" id="GO:0005829">
    <property type="term" value="C:cytosol"/>
    <property type="evidence" value="ECO:0007669"/>
    <property type="project" value="TreeGrafter"/>
</dbReference>
<dbReference type="InterPro" id="IPR036661">
    <property type="entry name" value="Luciferase-like_sf"/>
</dbReference>
<feature type="domain" description="Luciferase-like" evidence="4">
    <location>
        <begin position="1"/>
        <end position="310"/>
    </location>
</feature>
<evidence type="ECO:0000256" key="2">
    <source>
        <dbReference type="ARBA" id="ARBA00023033"/>
    </source>
</evidence>
<evidence type="ECO:0000259" key="4">
    <source>
        <dbReference type="Pfam" id="PF00296"/>
    </source>
</evidence>
<dbReference type="EMBL" id="BKAL01000006">
    <property type="protein sequence ID" value="GEP69292.1"/>
    <property type="molecule type" value="Genomic_DNA"/>
</dbReference>
<comment type="caution">
    <text evidence="5">The sequence shown here is derived from an EMBL/GenBank/DDBJ whole genome shotgun (WGS) entry which is preliminary data.</text>
</comment>
<dbReference type="InterPro" id="IPR050766">
    <property type="entry name" value="Bact_Lucif_Oxidored"/>
</dbReference>
<keyword evidence="1" id="KW-0560">Oxidoreductase</keyword>
<dbReference type="PANTHER" id="PTHR30137:SF8">
    <property type="entry name" value="BLR5498 PROTEIN"/>
    <property type="match status" value="1"/>
</dbReference>
<sequence length="394" mass="43033">MKFQVLDIVPHAAHPVTGELLDTSTRLERVVETAQLAEQLGLDSFSVGERHAGDFLSSSPTVLLGALAQATDRILLSTGVTVLSLLDPVRVAEDYATVDVLSRGRLEIVIGKGNEDKHFPLFGLDIAHQYEYLEENHALLRLLLSQEDVRWAGTHRPSLEGATTLPRPFDGPFRIWHGSATSTFAVDLAARHGEPIVSANAFQPRENYKILIDRYREQLVAHGHDPAVGYVGSGSGGLFLADTTEQATEEYREVYEAFAQRGVVRHGGDQRPGKASSFTTIEDAVDRGPALVGSPERVAEKILDYHRAYGHDLQSVSLNPVLPYEQQHDVLRRFAEEVVPLVRREVSTTLWGPQDPGRARGLARFDGPPLGSQAQVPAGRTPDPARVVGTTLAG</sequence>
<keyword evidence="2 5" id="KW-0503">Monooxygenase</keyword>
<evidence type="ECO:0000256" key="3">
    <source>
        <dbReference type="SAM" id="MobiDB-lite"/>
    </source>
</evidence>
<keyword evidence="6" id="KW-1185">Reference proteome</keyword>
<dbReference type="GO" id="GO:0004497">
    <property type="term" value="F:monooxygenase activity"/>
    <property type="evidence" value="ECO:0007669"/>
    <property type="project" value="UniProtKB-KW"/>
</dbReference>
<dbReference type="OrthoDB" id="9776438at2"/>
<evidence type="ECO:0000313" key="6">
    <source>
        <dbReference type="Proteomes" id="UP000321798"/>
    </source>
</evidence>
<name>A0A512PDU1_9CELL</name>
<protein>
    <submittedName>
        <fullName evidence="5">Luciferase-like monooxygenase</fullName>
    </submittedName>
</protein>
<gene>
    <name evidence="5" type="ORF">CSO01_20070</name>
</gene>
<accession>A0A512PDU1</accession>